<dbReference type="GO" id="GO:0005743">
    <property type="term" value="C:mitochondrial inner membrane"/>
    <property type="evidence" value="ECO:0007669"/>
    <property type="project" value="UniProtKB-SubCell"/>
</dbReference>
<dbReference type="InterPro" id="IPR023395">
    <property type="entry name" value="MCP_dom_sf"/>
</dbReference>
<evidence type="ECO:0000256" key="3">
    <source>
        <dbReference type="ARBA" id="ARBA00022692"/>
    </source>
</evidence>
<keyword evidence="3 9" id="KW-0812">Transmembrane</keyword>
<dbReference type="HOGENOM" id="CLU_015166_6_1_1"/>
<evidence type="ECO:0000256" key="1">
    <source>
        <dbReference type="ARBA" id="ARBA00004448"/>
    </source>
</evidence>
<organism evidence="12 13">
    <name type="scientific">Uncinula necator</name>
    <name type="common">Grape powdery mildew</name>
    <dbReference type="NCBI Taxonomy" id="52586"/>
    <lineage>
        <taxon>Eukaryota</taxon>
        <taxon>Fungi</taxon>
        <taxon>Dikarya</taxon>
        <taxon>Ascomycota</taxon>
        <taxon>Pezizomycotina</taxon>
        <taxon>Leotiomycetes</taxon>
        <taxon>Erysiphales</taxon>
        <taxon>Erysiphaceae</taxon>
        <taxon>Erysiphe</taxon>
    </lineage>
</organism>
<evidence type="ECO:0000256" key="5">
    <source>
        <dbReference type="ARBA" id="ARBA00022792"/>
    </source>
</evidence>
<evidence type="ECO:0000256" key="8">
    <source>
        <dbReference type="ARBA" id="ARBA00023136"/>
    </source>
</evidence>
<reference evidence="12 13" key="1">
    <citation type="journal article" date="2014" name="BMC Genomics">
        <title>Adaptive genomic structural variation in the grape powdery mildew pathogen, Erysiphe necator.</title>
        <authorList>
            <person name="Jones L."/>
            <person name="Riaz S."/>
            <person name="Morales-Cruz A."/>
            <person name="Amrine K.C."/>
            <person name="McGuire B."/>
            <person name="Gubler W.D."/>
            <person name="Walker M.A."/>
            <person name="Cantu D."/>
        </authorList>
    </citation>
    <scope>NUCLEOTIDE SEQUENCE [LARGE SCALE GENOMIC DNA]</scope>
    <source>
        <strain evidence="13">c</strain>
    </source>
</reference>
<dbReference type="PRINTS" id="PR00926">
    <property type="entry name" value="MITOCARRIER"/>
</dbReference>
<dbReference type="FunFam" id="1.50.40.10:FF:000075">
    <property type="entry name" value="Nicotinamide adenine dinucleotide transporter 2, mitochondrial"/>
    <property type="match status" value="1"/>
</dbReference>
<feature type="repeat" description="Solcar" evidence="9">
    <location>
        <begin position="241"/>
        <end position="354"/>
    </location>
</feature>
<dbReference type="EMBL" id="JNVN01000380">
    <property type="protein sequence ID" value="KHJ35466.1"/>
    <property type="molecule type" value="Genomic_DNA"/>
</dbReference>
<dbReference type="GO" id="GO:0015218">
    <property type="term" value="F:pyrimidine nucleotide transmembrane transporter activity"/>
    <property type="evidence" value="ECO:0007669"/>
    <property type="project" value="InterPro"/>
</dbReference>
<evidence type="ECO:0000313" key="13">
    <source>
        <dbReference type="Proteomes" id="UP000030854"/>
    </source>
</evidence>
<dbReference type="InterPro" id="IPR049562">
    <property type="entry name" value="SLC25A33/36-like"/>
</dbReference>
<dbReference type="STRING" id="52586.A0A0B1PEV5"/>
<comment type="subcellular location">
    <subcellularLocation>
        <location evidence="1">Mitochondrion inner membrane</location>
        <topology evidence="1">Multi-pass membrane protein</topology>
    </subcellularLocation>
</comment>
<evidence type="ECO:0000313" key="12">
    <source>
        <dbReference type="EMBL" id="KHJ35466.1"/>
    </source>
</evidence>
<comment type="similarity">
    <text evidence="10">Belongs to the mitochondrial carrier (TC 2.A.29) family.</text>
</comment>
<dbReference type="GO" id="GO:1990519">
    <property type="term" value="P:pyrimidine nucleotide import into mitochondrion"/>
    <property type="evidence" value="ECO:0007669"/>
    <property type="project" value="TreeGrafter"/>
</dbReference>
<keyword evidence="6 11" id="KW-1133">Transmembrane helix</keyword>
<feature type="repeat" description="Solcar" evidence="9">
    <location>
        <begin position="130"/>
        <end position="225"/>
    </location>
</feature>
<gene>
    <name evidence="12" type="ORF">EV44_g5063</name>
</gene>
<keyword evidence="4" id="KW-0677">Repeat</keyword>
<dbReference type="PANTHER" id="PTHR45829">
    <property type="entry name" value="MITOCHONDRIAL CARRIER PROTEIN RIM2"/>
    <property type="match status" value="1"/>
</dbReference>
<name>A0A0B1PEV5_UNCNE</name>
<evidence type="ECO:0000256" key="7">
    <source>
        <dbReference type="ARBA" id="ARBA00023128"/>
    </source>
</evidence>
<evidence type="ECO:0000256" key="9">
    <source>
        <dbReference type="PROSITE-ProRule" id="PRU00282"/>
    </source>
</evidence>
<sequence length="370" mass="41389">MSDRRVSAQEHKMLPTPLEKWAVRRGDDTFNAIAGSLAGFMSGLVTCPLDVIKTKLQAQGGFRLQNNGRNPSNIVYQGMIGTARVIWQQDGIKGMYRGLGPIILGYLPTWAVWFTVYGRSKQLIARYVESKNFVNFWSSIVAGACSSMVTNPIWVIKTRLMSQVSHKASGGNARPPWYYKSTIDAAKKMYKTEGFLSFYSGLIPALLGLTHVAIQIPAYEFLKIRFTGLGMGESSESNNLKHYVGVISASFLSKVLASVATYPHEVLRTRLQTQQRSFTPTKLEYLAFKHGLEKSKRISLYPEYQQSSGTVSMFRAILREEGWRAFYAGMGTSMMRAVPAATTTLITFEYVISQFRAAKVDGIRKLQSTY</sequence>
<protein>
    <submittedName>
        <fullName evidence="12">Putative mitochondrial nicotinamide adenine dinucleotide transporter 1</fullName>
    </submittedName>
</protein>
<keyword evidence="7" id="KW-0496">Mitochondrion</keyword>
<proteinExistence type="inferred from homology"/>
<evidence type="ECO:0000256" key="6">
    <source>
        <dbReference type="ARBA" id="ARBA00022989"/>
    </source>
</evidence>
<keyword evidence="5" id="KW-0999">Mitochondrion inner membrane</keyword>
<keyword evidence="2 10" id="KW-0813">Transport</keyword>
<dbReference type="OMA" id="AFYNGMG"/>
<comment type="caution">
    <text evidence="12">The sequence shown here is derived from an EMBL/GenBank/DDBJ whole genome shotgun (WGS) entry which is preliminary data.</text>
</comment>
<dbReference type="Pfam" id="PF00153">
    <property type="entry name" value="Mito_carr"/>
    <property type="match status" value="3"/>
</dbReference>
<dbReference type="PANTHER" id="PTHR45829:SF1">
    <property type="entry name" value="CARRIER PROTEIN, PUTATIVE (AFU_ORTHOLOGUE AFUA_4G06780)-RELATED"/>
    <property type="match status" value="1"/>
</dbReference>
<evidence type="ECO:0000256" key="2">
    <source>
        <dbReference type="ARBA" id="ARBA00022448"/>
    </source>
</evidence>
<evidence type="ECO:0000256" key="11">
    <source>
        <dbReference type="SAM" id="Phobius"/>
    </source>
</evidence>
<keyword evidence="8 9" id="KW-0472">Membrane</keyword>
<evidence type="ECO:0000256" key="10">
    <source>
        <dbReference type="RuleBase" id="RU000488"/>
    </source>
</evidence>
<dbReference type="InterPro" id="IPR002067">
    <property type="entry name" value="MCP"/>
</dbReference>
<feature type="repeat" description="Solcar" evidence="9">
    <location>
        <begin position="26"/>
        <end position="123"/>
    </location>
</feature>
<feature type="transmembrane region" description="Helical" evidence="11">
    <location>
        <begin position="196"/>
        <end position="222"/>
    </location>
</feature>
<keyword evidence="13" id="KW-1185">Reference proteome</keyword>
<dbReference type="Gene3D" id="1.50.40.10">
    <property type="entry name" value="Mitochondrial carrier domain"/>
    <property type="match status" value="2"/>
</dbReference>
<dbReference type="AlphaFoldDB" id="A0A0B1PEV5"/>
<dbReference type="InterPro" id="IPR018108">
    <property type="entry name" value="MCP_transmembrane"/>
</dbReference>
<evidence type="ECO:0000256" key="4">
    <source>
        <dbReference type="ARBA" id="ARBA00022737"/>
    </source>
</evidence>
<feature type="transmembrane region" description="Helical" evidence="11">
    <location>
        <begin position="98"/>
        <end position="116"/>
    </location>
</feature>
<dbReference type="PROSITE" id="PS50920">
    <property type="entry name" value="SOLCAR"/>
    <property type="match status" value="3"/>
</dbReference>
<accession>A0A0B1PEV5</accession>
<dbReference type="Proteomes" id="UP000030854">
    <property type="component" value="Unassembled WGS sequence"/>
</dbReference>
<dbReference type="SUPFAM" id="SSF103506">
    <property type="entry name" value="Mitochondrial carrier"/>
    <property type="match status" value="1"/>
</dbReference>
<feature type="transmembrane region" description="Helical" evidence="11">
    <location>
        <begin position="136"/>
        <end position="156"/>
    </location>
</feature>